<evidence type="ECO:0000313" key="2">
    <source>
        <dbReference type="EMBL" id="GMH47847.1"/>
    </source>
</evidence>
<feature type="compositionally biased region" description="Polar residues" evidence="1">
    <location>
        <begin position="37"/>
        <end position="57"/>
    </location>
</feature>
<protein>
    <submittedName>
        <fullName evidence="2">Uncharacterized protein</fullName>
    </submittedName>
</protein>
<name>A0A9W6Z449_9STRA</name>
<feature type="region of interest" description="Disordered" evidence="1">
    <location>
        <begin position="31"/>
        <end position="71"/>
    </location>
</feature>
<proteinExistence type="predicted"/>
<comment type="caution">
    <text evidence="2">The sequence shown here is derived from an EMBL/GenBank/DDBJ whole genome shotgun (WGS) entry which is preliminary data.</text>
</comment>
<organism evidence="2 3">
    <name type="scientific">Triparma verrucosa</name>
    <dbReference type="NCBI Taxonomy" id="1606542"/>
    <lineage>
        <taxon>Eukaryota</taxon>
        <taxon>Sar</taxon>
        <taxon>Stramenopiles</taxon>
        <taxon>Ochrophyta</taxon>
        <taxon>Bolidophyceae</taxon>
        <taxon>Parmales</taxon>
        <taxon>Triparmaceae</taxon>
        <taxon>Triparma</taxon>
    </lineage>
</organism>
<evidence type="ECO:0000256" key="1">
    <source>
        <dbReference type="SAM" id="MobiDB-lite"/>
    </source>
</evidence>
<evidence type="ECO:0000313" key="3">
    <source>
        <dbReference type="Proteomes" id="UP001165160"/>
    </source>
</evidence>
<sequence>MNTYLTSQVQFNEIRNKEQATAKSKLMARLNARRSTKNSAPGSAVPSVQTSSAVQPFSASPPPEEESLASLADRTTACLGDSPSEALPLLRKAFSLIEKTYYPPLPPSSRATNTPPPMPSFGDDEMPIKQLYANYQRYSTWRETEDIKNNKNYQPHLQDHESPFPFTNAGSDTSKIHPLALILLTTFSNHSNRLNNLLSYLPLAGVERHSIVVASNDSLPCLCVASDSSKFELRDVILNLPCLPCLHMVYLHSSVTEDAKIKDHTNEEMSKTRLCFRERGSIDGRKGYMTISSFEYFDQEAAVSNPAVVRQSVAVSVVCCEGEDLLKCIFNSLITVIYGEGCEVNFDVLRTMGFESDVNGVTILEGLKVLRGVQYFVVGKKEGGIAEEIIEDLATEVETKGLPSVIEDAIEGGAKTYHLGR</sequence>
<keyword evidence="3" id="KW-1185">Reference proteome</keyword>
<accession>A0A9W6Z449</accession>
<dbReference type="Proteomes" id="UP001165160">
    <property type="component" value="Unassembled WGS sequence"/>
</dbReference>
<dbReference type="EMBL" id="BRXX01000578">
    <property type="protein sequence ID" value="GMH47847.1"/>
    <property type="molecule type" value="Genomic_DNA"/>
</dbReference>
<gene>
    <name evidence="2" type="ORF">TrVE_jg8964</name>
</gene>
<reference evidence="3" key="1">
    <citation type="journal article" date="2023" name="Commun. Biol.">
        <title>Genome analysis of Parmales, the sister group of diatoms, reveals the evolutionary specialization of diatoms from phago-mixotrophs to photoautotrophs.</title>
        <authorList>
            <person name="Ban H."/>
            <person name="Sato S."/>
            <person name="Yoshikawa S."/>
            <person name="Yamada K."/>
            <person name="Nakamura Y."/>
            <person name="Ichinomiya M."/>
            <person name="Sato N."/>
            <person name="Blanc-Mathieu R."/>
            <person name="Endo H."/>
            <person name="Kuwata A."/>
            <person name="Ogata H."/>
        </authorList>
    </citation>
    <scope>NUCLEOTIDE SEQUENCE [LARGE SCALE GENOMIC DNA]</scope>
    <source>
        <strain evidence="3">NIES 3699</strain>
    </source>
</reference>
<dbReference type="AlphaFoldDB" id="A0A9W6Z449"/>